<evidence type="ECO:0000259" key="9">
    <source>
        <dbReference type="PROSITE" id="PS51755"/>
    </source>
</evidence>
<feature type="modified residue" description="4-aspartylphosphate" evidence="6">
    <location>
        <position position="52"/>
    </location>
</feature>
<evidence type="ECO:0000256" key="6">
    <source>
        <dbReference type="PROSITE-ProRule" id="PRU00169"/>
    </source>
</evidence>
<dbReference type="GO" id="GO:0006355">
    <property type="term" value="P:regulation of DNA-templated transcription"/>
    <property type="evidence" value="ECO:0007669"/>
    <property type="project" value="InterPro"/>
</dbReference>
<dbReference type="InterPro" id="IPR011006">
    <property type="entry name" value="CheY-like_superfamily"/>
</dbReference>
<dbReference type="PANTHER" id="PTHR48111:SF38">
    <property type="entry name" value="TWO-COMPONENT RESPONSE REGULATOR"/>
    <property type="match status" value="1"/>
</dbReference>
<dbReference type="AlphaFoldDB" id="A0A4R7JCC9"/>
<dbReference type="InterPro" id="IPR039420">
    <property type="entry name" value="WalR-like"/>
</dbReference>
<feature type="DNA-binding region" description="OmpR/PhoB-type" evidence="7">
    <location>
        <begin position="128"/>
        <end position="222"/>
    </location>
</feature>
<dbReference type="Pfam" id="PF00486">
    <property type="entry name" value="Trans_reg_C"/>
    <property type="match status" value="1"/>
</dbReference>
<evidence type="ECO:0000256" key="7">
    <source>
        <dbReference type="PROSITE-ProRule" id="PRU01091"/>
    </source>
</evidence>
<dbReference type="EMBL" id="SOAW01000001">
    <property type="protein sequence ID" value="TDT34357.1"/>
    <property type="molecule type" value="Genomic_DNA"/>
</dbReference>
<dbReference type="GO" id="GO:0000156">
    <property type="term" value="F:phosphorelay response regulator activity"/>
    <property type="evidence" value="ECO:0007669"/>
    <property type="project" value="TreeGrafter"/>
</dbReference>
<keyword evidence="2" id="KW-0902">Two-component regulatory system</keyword>
<dbReference type="InterPro" id="IPR036388">
    <property type="entry name" value="WH-like_DNA-bd_sf"/>
</dbReference>
<dbReference type="GO" id="GO:0005829">
    <property type="term" value="C:cytosol"/>
    <property type="evidence" value="ECO:0007669"/>
    <property type="project" value="TreeGrafter"/>
</dbReference>
<keyword evidence="4 7" id="KW-0238">DNA-binding</keyword>
<dbReference type="FunFam" id="1.10.10.10:FF:000005">
    <property type="entry name" value="Two-component system response regulator"/>
    <property type="match status" value="1"/>
</dbReference>
<dbReference type="SUPFAM" id="SSF52172">
    <property type="entry name" value="CheY-like"/>
    <property type="match status" value="1"/>
</dbReference>
<dbReference type="Gene3D" id="6.10.250.690">
    <property type="match status" value="1"/>
</dbReference>
<dbReference type="Gene3D" id="1.10.10.10">
    <property type="entry name" value="Winged helix-like DNA-binding domain superfamily/Winged helix DNA-binding domain"/>
    <property type="match status" value="1"/>
</dbReference>
<dbReference type="InterPro" id="IPR001867">
    <property type="entry name" value="OmpR/PhoB-type_DNA-bd"/>
</dbReference>
<dbReference type="PROSITE" id="PS51755">
    <property type="entry name" value="OMPR_PHOB"/>
    <property type="match status" value="1"/>
</dbReference>
<dbReference type="PROSITE" id="PS50110">
    <property type="entry name" value="RESPONSE_REGULATORY"/>
    <property type="match status" value="1"/>
</dbReference>
<organism evidence="10 11">
    <name type="scientific">Naumannella halotolerans</name>
    <dbReference type="NCBI Taxonomy" id="993414"/>
    <lineage>
        <taxon>Bacteria</taxon>
        <taxon>Bacillati</taxon>
        <taxon>Actinomycetota</taxon>
        <taxon>Actinomycetes</taxon>
        <taxon>Propionibacteriales</taxon>
        <taxon>Propionibacteriaceae</taxon>
        <taxon>Naumannella</taxon>
    </lineage>
</organism>
<dbReference type="Pfam" id="PF00072">
    <property type="entry name" value="Response_reg"/>
    <property type="match status" value="1"/>
</dbReference>
<sequence>MATILIAEDEQNISRFIDKGLRTAGYGTAVVTDGLSAVDHAGSGGYDLLVLDVGLPRMDGFTVLKALRNMGNPIPIIMCTARDSVDDTINGLDSGADDYLVKPFRFEELLARIRTRLRPPLSAGVQTPSTITHGLIELDPVNRSVRKAGREIELSAREFSMLREFLDHPNQVLTREQLLSRVWGFDFHSASNVVDVYVRYLRGKLGAEVIQTVRGVGYRLGSN</sequence>
<dbReference type="Gene3D" id="3.40.50.2300">
    <property type="match status" value="1"/>
</dbReference>
<evidence type="ECO:0000256" key="3">
    <source>
        <dbReference type="ARBA" id="ARBA00023015"/>
    </source>
</evidence>
<feature type="domain" description="Response regulatory" evidence="8">
    <location>
        <begin position="3"/>
        <end position="117"/>
    </location>
</feature>
<proteinExistence type="predicted"/>
<name>A0A4R7JCC9_9ACTN</name>
<dbReference type="GO" id="GO:0000976">
    <property type="term" value="F:transcription cis-regulatory region binding"/>
    <property type="evidence" value="ECO:0007669"/>
    <property type="project" value="TreeGrafter"/>
</dbReference>
<evidence type="ECO:0000256" key="2">
    <source>
        <dbReference type="ARBA" id="ARBA00023012"/>
    </source>
</evidence>
<reference evidence="10 11" key="1">
    <citation type="submission" date="2019-03" db="EMBL/GenBank/DDBJ databases">
        <title>Genomic Encyclopedia of Archaeal and Bacterial Type Strains, Phase II (KMG-II): from individual species to whole genera.</title>
        <authorList>
            <person name="Goeker M."/>
        </authorList>
    </citation>
    <scope>NUCLEOTIDE SEQUENCE [LARGE SCALE GENOMIC DNA]</scope>
    <source>
        <strain evidence="10 11">DSM 24323</strain>
    </source>
</reference>
<dbReference type="SUPFAM" id="SSF46894">
    <property type="entry name" value="C-terminal effector domain of the bipartite response regulators"/>
    <property type="match status" value="1"/>
</dbReference>
<keyword evidence="5" id="KW-0804">Transcription</keyword>
<evidence type="ECO:0000256" key="1">
    <source>
        <dbReference type="ARBA" id="ARBA00022553"/>
    </source>
</evidence>
<dbReference type="Proteomes" id="UP000295371">
    <property type="component" value="Unassembled WGS sequence"/>
</dbReference>
<dbReference type="InterPro" id="IPR001789">
    <property type="entry name" value="Sig_transdc_resp-reg_receiver"/>
</dbReference>
<dbReference type="SMART" id="SM00448">
    <property type="entry name" value="REC"/>
    <property type="match status" value="1"/>
</dbReference>
<feature type="domain" description="OmpR/PhoB-type" evidence="9">
    <location>
        <begin position="128"/>
        <end position="222"/>
    </location>
</feature>
<dbReference type="InterPro" id="IPR016032">
    <property type="entry name" value="Sig_transdc_resp-reg_C-effctor"/>
</dbReference>
<gene>
    <name evidence="10" type="ORF">CLV29_2017</name>
</gene>
<evidence type="ECO:0000256" key="5">
    <source>
        <dbReference type="ARBA" id="ARBA00023163"/>
    </source>
</evidence>
<keyword evidence="11" id="KW-1185">Reference proteome</keyword>
<dbReference type="CDD" id="cd00383">
    <property type="entry name" value="trans_reg_C"/>
    <property type="match status" value="1"/>
</dbReference>
<dbReference type="SMART" id="SM00862">
    <property type="entry name" value="Trans_reg_C"/>
    <property type="match status" value="1"/>
</dbReference>
<evidence type="ECO:0000259" key="8">
    <source>
        <dbReference type="PROSITE" id="PS50110"/>
    </source>
</evidence>
<dbReference type="CDD" id="cd17624">
    <property type="entry name" value="REC_OmpR_PmrA-like"/>
    <property type="match status" value="1"/>
</dbReference>
<protein>
    <submittedName>
        <fullName evidence="10">DNA-binding response OmpR family regulator</fullName>
    </submittedName>
</protein>
<keyword evidence="3" id="KW-0805">Transcription regulation</keyword>
<accession>A0A4R7JCC9</accession>
<dbReference type="GO" id="GO:0032993">
    <property type="term" value="C:protein-DNA complex"/>
    <property type="evidence" value="ECO:0007669"/>
    <property type="project" value="TreeGrafter"/>
</dbReference>
<comment type="caution">
    <text evidence="10">The sequence shown here is derived from an EMBL/GenBank/DDBJ whole genome shotgun (WGS) entry which is preliminary data.</text>
</comment>
<dbReference type="PANTHER" id="PTHR48111">
    <property type="entry name" value="REGULATOR OF RPOS"/>
    <property type="match status" value="1"/>
</dbReference>
<keyword evidence="1 6" id="KW-0597">Phosphoprotein</keyword>
<evidence type="ECO:0000313" key="10">
    <source>
        <dbReference type="EMBL" id="TDT34357.1"/>
    </source>
</evidence>
<evidence type="ECO:0000313" key="11">
    <source>
        <dbReference type="Proteomes" id="UP000295371"/>
    </source>
</evidence>
<dbReference type="RefSeq" id="WP_133754740.1">
    <property type="nucleotide sequence ID" value="NZ_CP171129.1"/>
</dbReference>
<evidence type="ECO:0000256" key="4">
    <source>
        <dbReference type="ARBA" id="ARBA00023125"/>
    </source>
</evidence>
<dbReference type="OrthoDB" id="9812490at2"/>